<accession>A0AAV9IMB6</accession>
<protein>
    <submittedName>
        <fullName evidence="2">Uncharacterized protein</fullName>
    </submittedName>
</protein>
<proteinExistence type="predicted"/>
<dbReference type="EMBL" id="JANCYU010000065">
    <property type="protein sequence ID" value="KAK4528499.1"/>
    <property type="molecule type" value="Genomic_DNA"/>
</dbReference>
<evidence type="ECO:0000256" key="1">
    <source>
        <dbReference type="SAM" id="MobiDB-lite"/>
    </source>
</evidence>
<evidence type="ECO:0000313" key="3">
    <source>
        <dbReference type="Proteomes" id="UP001300502"/>
    </source>
</evidence>
<reference evidence="2 3" key="1">
    <citation type="submission" date="2022-07" db="EMBL/GenBank/DDBJ databases">
        <title>Genome-wide signatures of adaptation to extreme environments.</title>
        <authorList>
            <person name="Cho C.H."/>
            <person name="Yoon H.S."/>
        </authorList>
    </citation>
    <scope>NUCLEOTIDE SEQUENCE [LARGE SCALE GENOMIC DNA]</scope>
    <source>
        <strain evidence="2 3">108.79 E11</strain>
    </source>
</reference>
<feature type="region of interest" description="Disordered" evidence="1">
    <location>
        <begin position="102"/>
        <end position="158"/>
    </location>
</feature>
<dbReference type="Proteomes" id="UP001300502">
    <property type="component" value="Unassembled WGS sequence"/>
</dbReference>
<feature type="compositionally biased region" description="Basic and acidic residues" evidence="1">
    <location>
        <begin position="102"/>
        <end position="120"/>
    </location>
</feature>
<comment type="caution">
    <text evidence="2">The sequence shown here is derived from an EMBL/GenBank/DDBJ whole genome shotgun (WGS) entry which is preliminary data.</text>
</comment>
<feature type="compositionally biased region" description="Basic and acidic residues" evidence="1">
    <location>
        <begin position="130"/>
        <end position="140"/>
    </location>
</feature>
<gene>
    <name evidence="2" type="ORF">GAYE_SCF59G6443</name>
</gene>
<evidence type="ECO:0000313" key="2">
    <source>
        <dbReference type="EMBL" id="KAK4528499.1"/>
    </source>
</evidence>
<name>A0AAV9IMB6_9RHOD</name>
<organism evidence="2 3">
    <name type="scientific">Galdieria yellowstonensis</name>
    <dbReference type="NCBI Taxonomy" id="3028027"/>
    <lineage>
        <taxon>Eukaryota</taxon>
        <taxon>Rhodophyta</taxon>
        <taxon>Bangiophyceae</taxon>
        <taxon>Galdieriales</taxon>
        <taxon>Galdieriaceae</taxon>
        <taxon>Galdieria</taxon>
    </lineage>
</organism>
<keyword evidence="3" id="KW-1185">Reference proteome</keyword>
<dbReference type="AlphaFoldDB" id="A0AAV9IMB6"/>
<sequence>MKVVTVPMKRRTKKYFSMGKVVPFRTNCPFTSLPLSYSPVSLRRDLLNPLQRQQYMKFCMFTHLLHRLATSGSVPKDVVDPLDDIQLDSALYELNKYRAYEKAVEQKKEERNDESQRVESQESEEEREYSEESSRTESSIRKMTTTGGRKRTRNVEDD</sequence>